<sequence length="313" mass="35019">MAEGSAAYTVRIDDAEQARRLVETGGSLLLLDVPPSTQFGINQQMFLVGPKFRGLKMLPPGPHFVYYSSKSRYGMDTSPTIGFFLYIRPSQVIVMRWDPQEERIAKLNDSSEEERYTEGVRKKEFDPNLAPYDLPHHNTWNWLSLCSGCLSCQHEFSLVSFPSCCGLSHIEPVGGDITVMAETDLVESGPQSSAEMKMHEHATQFQERMQKGATTSEGDDRKSHSSGRCFYTHLPRLIKRAGLVGSELTALNLDKSQQLEFVLMNSYGGSEDLLLGELQFAFIAFLFSVQSYTALQSLIFGCQSSERLMSLVL</sequence>
<gene>
    <name evidence="1" type="ORF">CY35_07G076500</name>
</gene>
<dbReference type="EMBL" id="CM038913">
    <property type="protein sequence ID" value="KAH9557260.1"/>
    <property type="molecule type" value="Genomic_DNA"/>
</dbReference>
<dbReference type="Proteomes" id="UP000828922">
    <property type="component" value="Linkage Group LG07"/>
</dbReference>
<evidence type="ECO:0000313" key="1">
    <source>
        <dbReference type="EMBL" id="KAH9557260.1"/>
    </source>
</evidence>
<comment type="caution">
    <text evidence="1">The sequence shown here is derived from an EMBL/GenBank/DDBJ whole genome shotgun (WGS) entry which is preliminary data.</text>
</comment>
<feature type="non-terminal residue" evidence="1">
    <location>
        <position position="313"/>
    </location>
</feature>
<proteinExistence type="predicted"/>
<accession>A0ACB8HM17</accession>
<reference evidence="2" key="1">
    <citation type="journal article" date="2022" name="New Phytol.">
        <title>Phylogenomic structure and speciation in an emerging model: the Sphagnum magellanicum complex (Bryophyta).</title>
        <authorList>
            <person name="Shaw A.J."/>
            <person name="Piatkowski B."/>
            <person name="Duffy A.M."/>
            <person name="Aguero B."/>
            <person name="Imwattana K."/>
            <person name="Nieto-Lugilde M."/>
            <person name="Healey A."/>
            <person name="Weston D.J."/>
            <person name="Patel M.N."/>
            <person name="Schmutz J."/>
            <person name="Grimwood J."/>
            <person name="Yavitt J.B."/>
            <person name="Hassel K."/>
            <person name="Stenoien H.K."/>
            <person name="Flatberg K.I."/>
            <person name="Bickford C.P."/>
            <person name="Hicks K.A."/>
        </authorList>
    </citation>
    <scope>NUCLEOTIDE SEQUENCE [LARGE SCALE GENOMIC DNA]</scope>
</reference>
<protein>
    <submittedName>
        <fullName evidence="1">Uncharacterized protein</fullName>
    </submittedName>
</protein>
<name>A0ACB8HM17_9BRYO</name>
<organism evidence="1 2">
    <name type="scientific">Sphagnum magellanicum</name>
    <dbReference type="NCBI Taxonomy" id="128215"/>
    <lineage>
        <taxon>Eukaryota</taxon>
        <taxon>Viridiplantae</taxon>
        <taxon>Streptophyta</taxon>
        <taxon>Embryophyta</taxon>
        <taxon>Bryophyta</taxon>
        <taxon>Sphagnophytina</taxon>
        <taxon>Sphagnopsida</taxon>
        <taxon>Sphagnales</taxon>
        <taxon>Sphagnaceae</taxon>
        <taxon>Sphagnum</taxon>
    </lineage>
</organism>
<keyword evidence="2" id="KW-1185">Reference proteome</keyword>
<evidence type="ECO:0000313" key="2">
    <source>
        <dbReference type="Proteomes" id="UP000828922"/>
    </source>
</evidence>